<dbReference type="EMBL" id="LNQE01000301">
    <property type="protein sequence ID" value="KUG27671.1"/>
    <property type="molecule type" value="Genomic_DNA"/>
</dbReference>
<reference evidence="1" key="1">
    <citation type="journal article" date="2015" name="Proc. Natl. Acad. Sci. U.S.A.">
        <title>Networks of energetic and metabolic interactions define dynamics in microbial communities.</title>
        <authorList>
            <person name="Embree M."/>
            <person name="Liu J.K."/>
            <person name="Al-Bassam M.M."/>
            <person name="Zengler K."/>
        </authorList>
    </citation>
    <scope>NUCLEOTIDE SEQUENCE</scope>
</reference>
<name>A0A0W8G3D5_9ZZZZ</name>
<organism evidence="1">
    <name type="scientific">hydrocarbon metagenome</name>
    <dbReference type="NCBI Taxonomy" id="938273"/>
    <lineage>
        <taxon>unclassified sequences</taxon>
        <taxon>metagenomes</taxon>
        <taxon>ecological metagenomes</taxon>
    </lineage>
</organism>
<protein>
    <submittedName>
        <fullName evidence="1">Uncharacterized protein</fullName>
    </submittedName>
</protein>
<dbReference type="AlphaFoldDB" id="A0A0W8G3D5"/>
<gene>
    <name evidence="1" type="ORF">ASZ90_002477</name>
</gene>
<evidence type="ECO:0000313" key="1">
    <source>
        <dbReference type="EMBL" id="KUG27671.1"/>
    </source>
</evidence>
<comment type="caution">
    <text evidence="1">The sequence shown here is derived from an EMBL/GenBank/DDBJ whole genome shotgun (WGS) entry which is preliminary data.</text>
</comment>
<accession>A0A0W8G3D5</accession>
<sequence>MSTNFKVSDMPQTQASIRQSQVLMDFMQMRGDARNAEQDAALTIATTKESLLESSLKGILLEKTG</sequence>
<proteinExistence type="predicted"/>